<evidence type="ECO:0000256" key="1">
    <source>
        <dbReference type="SAM" id="Phobius"/>
    </source>
</evidence>
<organism evidence="2 3">
    <name type="scientific">Erwinia phage Machina</name>
    <dbReference type="NCBI Taxonomy" id="1883375"/>
    <lineage>
        <taxon>Viruses</taxon>
        <taxon>Duplodnaviria</taxon>
        <taxon>Heunggongvirae</taxon>
        <taxon>Uroviricota</taxon>
        <taxon>Caudoviricetes</taxon>
        <taxon>Chimalliviridae</taxon>
        <taxon>Machinavirus</taxon>
        <taxon>Machinavirus machina</taxon>
    </lineage>
</organism>
<proteinExistence type="predicted"/>
<keyword evidence="3" id="KW-1185">Reference proteome</keyword>
<feature type="transmembrane region" description="Helical" evidence="1">
    <location>
        <begin position="12"/>
        <end position="38"/>
    </location>
</feature>
<protein>
    <submittedName>
        <fullName evidence="2">Uncharacterized protein</fullName>
    </submittedName>
</protein>
<gene>
    <name evidence="2" type="ORF">MACHINA_198</name>
</gene>
<evidence type="ECO:0000313" key="2">
    <source>
        <dbReference type="EMBL" id="ANZ49836.1"/>
    </source>
</evidence>
<sequence>MYNAAVSIVGWILTVLYIVFGAGWAVGIATASLFMIAWPMPLRFAKRVKAKYKGGRS</sequence>
<keyword evidence="1" id="KW-1133">Transmembrane helix</keyword>
<keyword evidence="1" id="KW-0812">Transmembrane</keyword>
<reference evidence="3" key="1">
    <citation type="submission" date="2016-06" db="EMBL/GenBank/DDBJ databases">
        <authorList>
            <person name="Berg J.A."/>
            <person name="Smith H.G."/>
            <person name="Hyde J.R."/>
            <person name="Merrill B.D."/>
            <person name="Sharma R."/>
            <person name="Breakwell D.P."/>
            <person name="Hope S."/>
            <person name="Grose J.H."/>
        </authorList>
    </citation>
    <scope>NUCLEOTIDE SEQUENCE [LARGE SCALE GENOMIC DNA]</scope>
</reference>
<dbReference type="EMBL" id="KX397370">
    <property type="protein sequence ID" value="ANZ49836.1"/>
    <property type="molecule type" value="Genomic_DNA"/>
</dbReference>
<keyword evidence="1" id="KW-0472">Membrane</keyword>
<name>A0A1B2IEX5_9CAUD</name>
<accession>A0A1B2IEX5</accession>
<evidence type="ECO:0000313" key="3">
    <source>
        <dbReference type="Proteomes" id="UP000229939"/>
    </source>
</evidence>
<dbReference type="Proteomes" id="UP000229939">
    <property type="component" value="Segment"/>
</dbReference>